<comment type="subcellular location">
    <subcellularLocation>
        <location evidence="2 15 17">Cytoplasm</location>
    </subcellularLocation>
</comment>
<comment type="catalytic activity">
    <reaction evidence="14 15 17">
        <text>guanosine(37) in tRNA + S-adenosyl-L-methionine = N(1)-methylguanosine(37) in tRNA + S-adenosyl-L-homocysteine + H(+)</text>
        <dbReference type="Rhea" id="RHEA:36899"/>
        <dbReference type="Rhea" id="RHEA-COMP:10145"/>
        <dbReference type="Rhea" id="RHEA-COMP:10147"/>
        <dbReference type="ChEBI" id="CHEBI:15378"/>
        <dbReference type="ChEBI" id="CHEBI:57856"/>
        <dbReference type="ChEBI" id="CHEBI:59789"/>
        <dbReference type="ChEBI" id="CHEBI:73542"/>
        <dbReference type="ChEBI" id="CHEBI:74269"/>
        <dbReference type="EC" id="2.1.1.228"/>
    </reaction>
</comment>
<dbReference type="GO" id="GO:0002939">
    <property type="term" value="P:tRNA N1-guanine methylation"/>
    <property type="evidence" value="ECO:0007669"/>
    <property type="project" value="TreeGrafter"/>
</dbReference>
<dbReference type="EC" id="2.1.1.228" evidence="5 15"/>
<evidence type="ECO:0000256" key="7">
    <source>
        <dbReference type="ARBA" id="ARBA00022490"/>
    </source>
</evidence>
<comment type="subunit">
    <text evidence="4 15 17">Homodimer.</text>
</comment>
<evidence type="ECO:0000256" key="4">
    <source>
        <dbReference type="ARBA" id="ARBA00011738"/>
    </source>
</evidence>
<dbReference type="Pfam" id="PF01746">
    <property type="entry name" value="tRNA_m1G_MT"/>
    <property type="match status" value="1"/>
</dbReference>
<keyword evidence="20" id="KW-1185">Reference proteome</keyword>
<dbReference type="AlphaFoldDB" id="A0AAN1WGL7"/>
<gene>
    <name evidence="15" type="primary">trmD</name>
    <name evidence="19" type="ORF">MARGE09_P1399</name>
</gene>
<dbReference type="PANTHER" id="PTHR46417:SF1">
    <property type="entry name" value="TRNA (GUANINE-N(1)-)-METHYLTRANSFERASE"/>
    <property type="match status" value="1"/>
</dbReference>
<dbReference type="EMBL" id="AP023086">
    <property type="protein sequence ID" value="BCD97198.1"/>
    <property type="molecule type" value="Genomic_DNA"/>
</dbReference>
<protein>
    <recommendedName>
        <fullName evidence="6 15">tRNA (guanine-N(1)-)-methyltransferase</fullName>
        <ecNumber evidence="5 15">2.1.1.228</ecNumber>
    </recommendedName>
    <alternativeName>
        <fullName evidence="12 15">M1G-methyltransferase</fullName>
    </alternativeName>
    <alternativeName>
        <fullName evidence="13 15">tRNA [GM37] methyltransferase</fullName>
    </alternativeName>
</protein>
<comment type="similarity">
    <text evidence="3 15 17">Belongs to the RNA methyltransferase TrmD family.</text>
</comment>
<dbReference type="NCBIfam" id="TIGR00088">
    <property type="entry name" value="trmD"/>
    <property type="match status" value="1"/>
</dbReference>
<dbReference type="KEGG" id="marq:MARGE09_P1399"/>
<evidence type="ECO:0000259" key="18">
    <source>
        <dbReference type="Pfam" id="PF01746"/>
    </source>
</evidence>
<feature type="binding site" evidence="15 16">
    <location>
        <begin position="151"/>
        <end position="156"/>
    </location>
    <ligand>
        <name>S-adenosyl-L-methionine</name>
        <dbReference type="ChEBI" id="CHEBI:59789"/>
    </ligand>
</feature>
<dbReference type="InterPro" id="IPR002649">
    <property type="entry name" value="tRNA_m1G_MeTrfase_TrmD"/>
</dbReference>
<accession>A0AAN1WGL7</accession>
<dbReference type="SUPFAM" id="SSF75217">
    <property type="entry name" value="alpha/beta knot"/>
    <property type="match status" value="1"/>
</dbReference>
<dbReference type="InterPro" id="IPR023148">
    <property type="entry name" value="tRNA_m1G_MeTrfase_C_sf"/>
</dbReference>
<organism evidence="19 20">
    <name type="scientific">Marinagarivorans cellulosilyticus</name>
    <dbReference type="NCBI Taxonomy" id="2721545"/>
    <lineage>
        <taxon>Bacteria</taxon>
        <taxon>Pseudomonadati</taxon>
        <taxon>Pseudomonadota</taxon>
        <taxon>Gammaproteobacteria</taxon>
        <taxon>Cellvibrionales</taxon>
        <taxon>Cellvibrionaceae</taxon>
        <taxon>Marinagarivorans</taxon>
    </lineage>
</organism>
<evidence type="ECO:0000256" key="14">
    <source>
        <dbReference type="ARBA" id="ARBA00047783"/>
    </source>
</evidence>
<reference evidence="19 20" key="1">
    <citation type="journal article" date="2022" name="IScience">
        <title>An ultrasensitive nanofiber-based assay for enzymatic hydrolysis and deep-sea microbial degradation of cellulose.</title>
        <authorList>
            <person name="Tsudome M."/>
            <person name="Tachioka M."/>
            <person name="Miyazaki M."/>
            <person name="Uchimura K."/>
            <person name="Tsuda M."/>
            <person name="Takaki Y."/>
            <person name="Deguchi S."/>
        </authorList>
    </citation>
    <scope>NUCLEOTIDE SEQUENCE [LARGE SCALE GENOMIC DNA]</scope>
    <source>
        <strain evidence="19 20">GE09</strain>
    </source>
</reference>
<dbReference type="InterPro" id="IPR016009">
    <property type="entry name" value="tRNA_MeTrfase_TRMD/TRM10"/>
</dbReference>
<keyword evidence="11 15" id="KW-0819">tRNA processing</keyword>
<dbReference type="InterPro" id="IPR029026">
    <property type="entry name" value="tRNA_m1G_MTases_N"/>
</dbReference>
<evidence type="ECO:0000256" key="11">
    <source>
        <dbReference type="ARBA" id="ARBA00022694"/>
    </source>
</evidence>
<evidence type="ECO:0000256" key="2">
    <source>
        <dbReference type="ARBA" id="ARBA00004496"/>
    </source>
</evidence>
<evidence type="ECO:0000256" key="1">
    <source>
        <dbReference type="ARBA" id="ARBA00002634"/>
    </source>
</evidence>
<evidence type="ECO:0000256" key="9">
    <source>
        <dbReference type="ARBA" id="ARBA00022679"/>
    </source>
</evidence>
<evidence type="ECO:0000313" key="19">
    <source>
        <dbReference type="EMBL" id="BCD97198.1"/>
    </source>
</evidence>
<dbReference type="Gene3D" id="3.40.1280.10">
    <property type="match status" value="1"/>
</dbReference>
<dbReference type="Gene3D" id="1.10.1270.20">
    <property type="entry name" value="tRNA(m1g37)methyltransferase, domain 2"/>
    <property type="match status" value="1"/>
</dbReference>
<dbReference type="InterPro" id="IPR029028">
    <property type="entry name" value="Alpha/beta_knot_MTases"/>
</dbReference>
<dbReference type="CDD" id="cd18080">
    <property type="entry name" value="TrmD-like"/>
    <property type="match status" value="1"/>
</dbReference>
<evidence type="ECO:0000313" key="20">
    <source>
        <dbReference type="Proteomes" id="UP001320119"/>
    </source>
</evidence>
<evidence type="ECO:0000256" key="17">
    <source>
        <dbReference type="RuleBase" id="RU003464"/>
    </source>
</evidence>
<feature type="binding site" evidence="15 16">
    <location>
        <position position="131"/>
    </location>
    <ligand>
        <name>S-adenosyl-L-methionine</name>
        <dbReference type="ChEBI" id="CHEBI:59789"/>
    </ligand>
</feature>
<dbReference type="Proteomes" id="UP001320119">
    <property type="component" value="Chromosome"/>
</dbReference>
<evidence type="ECO:0000256" key="12">
    <source>
        <dbReference type="ARBA" id="ARBA00029736"/>
    </source>
</evidence>
<evidence type="ECO:0000256" key="15">
    <source>
        <dbReference type="HAMAP-Rule" id="MF_00605"/>
    </source>
</evidence>
<comment type="function">
    <text evidence="1 15 17">Specifically methylates guanosine-37 in various tRNAs.</text>
</comment>
<name>A0AAN1WGL7_9GAMM</name>
<keyword evidence="8 15" id="KW-0489">Methyltransferase</keyword>
<dbReference type="PANTHER" id="PTHR46417">
    <property type="entry name" value="TRNA (GUANINE-N(1)-)-METHYLTRANSFERASE"/>
    <property type="match status" value="1"/>
</dbReference>
<evidence type="ECO:0000256" key="16">
    <source>
        <dbReference type="PIRSR" id="PIRSR000386-1"/>
    </source>
</evidence>
<dbReference type="HAMAP" id="MF_00605">
    <property type="entry name" value="TrmD"/>
    <property type="match status" value="1"/>
</dbReference>
<feature type="domain" description="tRNA methyltransferase TRMD/TRM10-type" evidence="18">
    <location>
        <begin position="15"/>
        <end position="243"/>
    </location>
</feature>
<dbReference type="NCBIfam" id="NF000648">
    <property type="entry name" value="PRK00026.1"/>
    <property type="match status" value="1"/>
</dbReference>
<dbReference type="PIRSF" id="PIRSF000386">
    <property type="entry name" value="tRNA_mtase"/>
    <property type="match status" value="1"/>
</dbReference>
<evidence type="ECO:0000256" key="13">
    <source>
        <dbReference type="ARBA" id="ARBA00033392"/>
    </source>
</evidence>
<keyword evidence="10 15" id="KW-0949">S-adenosyl-L-methionine</keyword>
<evidence type="ECO:0000256" key="3">
    <source>
        <dbReference type="ARBA" id="ARBA00007630"/>
    </source>
</evidence>
<evidence type="ECO:0000256" key="6">
    <source>
        <dbReference type="ARBA" id="ARBA00014679"/>
    </source>
</evidence>
<evidence type="ECO:0000256" key="5">
    <source>
        <dbReference type="ARBA" id="ARBA00012807"/>
    </source>
</evidence>
<evidence type="ECO:0000256" key="10">
    <source>
        <dbReference type="ARBA" id="ARBA00022691"/>
    </source>
</evidence>
<keyword evidence="9 15" id="KW-0808">Transferase</keyword>
<dbReference type="FunFam" id="3.40.1280.10:FF:000001">
    <property type="entry name" value="tRNA (guanine-N(1)-)-methyltransferase"/>
    <property type="match status" value="1"/>
</dbReference>
<sequence>MGASGDVSAVSDTAMHVGVVTLFPEMFRAITDSGVTRRATGSGIVKLKFFNPRDFTTDKHRTVDDRPYGGGPGMVMRVEPLLAAVNAAKDWQFSSAGAVGKVVYLSPQGQQLTQVGVKSLASFSNLILVAGRYEGVDERFIEACVDQEWSIGDYVVSGGELPAMVLLDAVMRTLPGVLGDAASASQDSFEYGLLDCPHYTRPEVHDGRGVPRELLSGDHQRIASWRLKQSLRRTQARRPDLLRDMELDEAQEALLDEYRKGLKID</sequence>
<dbReference type="GO" id="GO:0005829">
    <property type="term" value="C:cytosol"/>
    <property type="evidence" value="ECO:0007669"/>
    <property type="project" value="TreeGrafter"/>
</dbReference>
<evidence type="ECO:0000256" key="8">
    <source>
        <dbReference type="ARBA" id="ARBA00022603"/>
    </source>
</evidence>
<dbReference type="FunFam" id="1.10.1270.20:FF:000001">
    <property type="entry name" value="tRNA (guanine-N(1)-)-methyltransferase"/>
    <property type="match status" value="1"/>
</dbReference>
<proteinExistence type="inferred from homology"/>
<keyword evidence="7 15" id="KW-0963">Cytoplasm</keyword>
<dbReference type="GO" id="GO:0052906">
    <property type="term" value="F:tRNA (guanine(37)-N1)-methyltransferase activity"/>
    <property type="evidence" value="ECO:0007669"/>
    <property type="project" value="UniProtKB-UniRule"/>
</dbReference>